<evidence type="ECO:0000313" key="3">
    <source>
        <dbReference type="Proteomes" id="UP000002729"/>
    </source>
</evidence>
<dbReference type="KEGG" id="aaf:AURANDRAFT_63619"/>
<dbReference type="AlphaFoldDB" id="F0Y6J4"/>
<dbReference type="Proteomes" id="UP000002729">
    <property type="component" value="Unassembled WGS sequence"/>
</dbReference>
<keyword evidence="3" id="KW-1185">Reference proteome</keyword>
<reference evidence="2 3" key="1">
    <citation type="journal article" date="2011" name="Proc. Natl. Acad. Sci. U.S.A.">
        <title>Niche of harmful alga Aureococcus anophagefferens revealed through ecogenomics.</title>
        <authorList>
            <person name="Gobler C.J."/>
            <person name="Berry D.L."/>
            <person name="Dyhrman S.T."/>
            <person name="Wilhelm S.W."/>
            <person name="Salamov A."/>
            <person name="Lobanov A.V."/>
            <person name="Zhang Y."/>
            <person name="Collier J.L."/>
            <person name="Wurch L.L."/>
            <person name="Kustka A.B."/>
            <person name="Dill B.D."/>
            <person name="Shah M."/>
            <person name="VerBerkmoes N.C."/>
            <person name="Kuo A."/>
            <person name="Terry A."/>
            <person name="Pangilinan J."/>
            <person name="Lindquist E.A."/>
            <person name="Lucas S."/>
            <person name="Paulsen I.T."/>
            <person name="Hattenrath-Lehmann T.K."/>
            <person name="Talmage S.C."/>
            <person name="Walker E.A."/>
            <person name="Koch F."/>
            <person name="Burson A.M."/>
            <person name="Marcoval M.A."/>
            <person name="Tang Y.Z."/>
            <person name="Lecleir G.R."/>
            <person name="Coyne K.J."/>
            <person name="Berg G.M."/>
            <person name="Bertrand E.M."/>
            <person name="Saito M.A."/>
            <person name="Gladyshev V.N."/>
            <person name="Grigoriev I.V."/>
        </authorList>
    </citation>
    <scope>NUCLEOTIDE SEQUENCE [LARGE SCALE GENOMIC DNA]</scope>
    <source>
        <strain evidence="3">CCMP 1984</strain>
    </source>
</reference>
<dbReference type="GeneID" id="20224416"/>
<dbReference type="InParanoid" id="F0Y6J4"/>
<protein>
    <submittedName>
        <fullName evidence="2">Uncharacterized protein</fullName>
    </submittedName>
</protein>
<feature type="region of interest" description="Disordered" evidence="1">
    <location>
        <begin position="473"/>
        <end position="492"/>
    </location>
</feature>
<proteinExistence type="predicted"/>
<dbReference type="RefSeq" id="XP_009036278.1">
    <property type="nucleotide sequence ID" value="XM_009038030.1"/>
</dbReference>
<sequence>MSASRPKGRAASQRPTSRSKRAQKPRHQPPSLVHLLEFDAGGLNFASELCGFVGVDVLDRLEAVSGGAKRAVGLSPISLTLTAKEEAAPLAAVLAAHPLRRPLRRAARAGSLVVLFAGEKGACPGGRAHVRLKRDPGAPLYRRAGEAPGVVAEVAAGARTDPLAEAGLVIIDTSGLGSSARCRRLARRLEAESRRHRLCASPLRGAGAALGACLDAAAAALSKKLGNCGGKDVGRFLVALAARALDAPDQRVDVDDFEAAARAAPRGETRDRAARGTARAALDGAALFALALAGDLPPLVKASESAAAFAHPWVAAALASRFRTAAALLEHRAPRGPPPAWRLPALLAFAALDTQQDRDKCLDALARRATPLSDGDGVHVCEEHGGVTMKAAVVVDAAPDVADRRPFGPLSSHVVVKLSTAGVPKGSDAYRAAANAGAGKECEIPNFKGSDLGRFPLVSADFWTSDHLSERSRSMDAFSGTRARGTLKLKRR</sequence>
<organism evidence="3">
    <name type="scientific">Aureococcus anophagefferens</name>
    <name type="common">Harmful bloom alga</name>
    <dbReference type="NCBI Taxonomy" id="44056"/>
    <lineage>
        <taxon>Eukaryota</taxon>
        <taxon>Sar</taxon>
        <taxon>Stramenopiles</taxon>
        <taxon>Ochrophyta</taxon>
        <taxon>Pelagophyceae</taxon>
        <taxon>Pelagomonadales</taxon>
        <taxon>Pelagomonadaceae</taxon>
        <taxon>Aureococcus</taxon>
    </lineage>
</organism>
<name>F0Y6J4_AURAN</name>
<accession>F0Y6J4</accession>
<feature type="region of interest" description="Disordered" evidence="1">
    <location>
        <begin position="1"/>
        <end position="30"/>
    </location>
</feature>
<feature type="compositionally biased region" description="Basic residues" evidence="1">
    <location>
        <begin position="17"/>
        <end position="27"/>
    </location>
</feature>
<dbReference type="EMBL" id="GL833126">
    <property type="protein sequence ID" value="EGB09167.1"/>
    <property type="molecule type" value="Genomic_DNA"/>
</dbReference>
<evidence type="ECO:0000256" key="1">
    <source>
        <dbReference type="SAM" id="MobiDB-lite"/>
    </source>
</evidence>
<gene>
    <name evidence="2" type="ORF">AURANDRAFT_63619</name>
</gene>
<evidence type="ECO:0000313" key="2">
    <source>
        <dbReference type="EMBL" id="EGB09167.1"/>
    </source>
</evidence>